<evidence type="ECO:0000256" key="4">
    <source>
        <dbReference type="ARBA" id="ARBA00022884"/>
    </source>
</evidence>
<dbReference type="GO" id="GO:0005763">
    <property type="term" value="C:mitochondrial small ribosomal subunit"/>
    <property type="evidence" value="ECO:0007669"/>
    <property type="project" value="TreeGrafter"/>
</dbReference>
<dbReference type="EMBL" id="KM527894">
    <property type="protein sequence ID" value="AJB99451.1"/>
    <property type="molecule type" value="Genomic_DNA"/>
</dbReference>
<keyword evidence="6 8" id="KW-0687">Ribonucleoprotein</keyword>
<dbReference type="InterPro" id="IPR005732">
    <property type="entry name" value="Ribosomal_uS19_bac-type"/>
</dbReference>
<keyword evidence="4 8" id="KW-0694">RNA-binding</keyword>
<evidence type="ECO:0000256" key="9">
    <source>
        <dbReference type="RuleBase" id="RU003485"/>
    </source>
</evidence>
<dbReference type="AlphaFoldDB" id="A0A1B0PT28"/>
<feature type="compositionally biased region" description="Basic and acidic residues" evidence="10">
    <location>
        <begin position="1"/>
        <end position="28"/>
    </location>
</feature>
<dbReference type="SUPFAM" id="SSF54570">
    <property type="entry name" value="Ribosomal protein S19"/>
    <property type="match status" value="1"/>
</dbReference>
<dbReference type="PANTHER" id="PTHR11880">
    <property type="entry name" value="RIBOSOMAL PROTEIN S19P FAMILY MEMBER"/>
    <property type="match status" value="1"/>
</dbReference>
<gene>
    <name evidence="8 11" type="primary">rps19</name>
</gene>
<organism evidence="11">
    <name type="scientific">Pelargonium incrassatum</name>
    <dbReference type="NCBI Taxonomy" id="163034"/>
    <lineage>
        <taxon>Eukaryota</taxon>
        <taxon>Viridiplantae</taxon>
        <taxon>Streptophyta</taxon>
        <taxon>Embryophyta</taxon>
        <taxon>Tracheophyta</taxon>
        <taxon>Spermatophyta</taxon>
        <taxon>Magnoliopsida</taxon>
        <taxon>eudicotyledons</taxon>
        <taxon>Gunneridae</taxon>
        <taxon>Pentapetalae</taxon>
        <taxon>rosids</taxon>
        <taxon>malvids</taxon>
        <taxon>Geraniales</taxon>
        <taxon>Geraniaceae</taxon>
        <taxon>Pelargonium</taxon>
    </lineage>
</organism>
<dbReference type="GO" id="GO:0003735">
    <property type="term" value="F:structural constituent of ribosome"/>
    <property type="evidence" value="ECO:0007669"/>
    <property type="project" value="InterPro"/>
</dbReference>
<keyword evidence="5 8" id="KW-0689">Ribosomal protein</keyword>
<accession>A0A1B0PT28</accession>
<evidence type="ECO:0000256" key="5">
    <source>
        <dbReference type="ARBA" id="ARBA00022980"/>
    </source>
</evidence>
<comment type="similarity">
    <text evidence="1 8 9">Belongs to the universal ribosomal protein uS19 family.</text>
</comment>
<dbReference type="InterPro" id="IPR002222">
    <property type="entry name" value="Ribosomal_uS19"/>
</dbReference>
<comment type="function">
    <text evidence="8">Protein S19 forms a complex with S13 that binds strongly to the 16S ribosomal RNA.</text>
</comment>
<dbReference type="HAMAP" id="MF_00531">
    <property type="entry name" value="Ribosomal_uS19"/>
    <property type="match status" value="1"/>
</dbReference>
<dbReference type="InterPro" id="IPR023575">
    <property type="entry name" value="Ribosomal_uS19_SF"/>
</dbReference>
<geneLocation type="chloroplast" evidence="11"/>
<dbReference type="GO" id="GO:0019843">
    <property type="term" value="F:rRNA binding"/>
    <property type="evidence" value="ECO:0007669"/>
    <property type="project" value="UniProtKB-UniRule"/>
</dbReference>
<feature type="region of interest" description="Disordered" evidence="10">
    <location>
        <begin position="107"/>
        <end position="149"/>
    </location>
</feature>
<dbReference type="RefSeq" id="YP_009299538.1">
    <property type="nucleotide sequence ID" value="NC_031200.1"/>
</dbReference>
<dbReference type="PRINTS" id="PR00975">
    <property type="entry name" value="RIBOSOMALS19"/>
</dbReference>
<keyword evidence="3 8" id="KW-0699">rRNA-binding</keyword>
<dbReference type="Gene3D" id="3.30.860.10">
    <property type="entry name" value="30s Ribosomal Protein S19, Chain A"/>
    <property type="match status" value="1"/>
</dbReference>
<feature type="region of interest" description="Disordered" evidence="10">
    <location>
        <begin position="1"/>
        <end position="34"/>
    </location>
</feature>
<evidence type="ECO:0000256" key="3">
    <source>
        <dbReference type="ARBA" id="ARBA00022730"/>
    </source>
</evidence>
<dbReference type="PANTHER" id="PTHR11880:SF8">
    <property type="entry name" value="SMALL RIBOSOMAL SUBUNIT PROTEIN US19M"/>
    <property type="match status" value="1"/>
</dbReference>
<evidence type="ECO:0000256" key="2">
    <source>
        <dbReference type="ARBA" id="ARBA00022640"/>
    </source>
</evidence>
<dbReference type="GO" id="GO:0006412">
    <property type="term" value="P:translation"/>
    <property type="evidence" value="ECO:0007669"/>
    <property type="project" value="UniProtKB-UniRule"/>
</dbReference>
<evidence type="ECO:0000256" key="6">
    <source>
        <dbReference type="ARBA" id="ARBA00023274"/>
    </source>
</evidence>
<dbReference type="GO" id="GO:0009507">
    <property type="term" value="C:chloroplast"/>
    <property type="evidence" value="ECO:0007669"/>
    <property type="project" value="UniProtKB-SubCell"/>
</dbReference>
<dbReference type="GeneID" id="29076793"/>
<reference evidence="11" key="1">
    <citation type="submission" date="2014-09" db="EMBL/GenBank/DDBJ databases">
        <title>Plastid Genome Evolution in Pelargonium (Geraniaceae).</title>
        <authorList>
            <person name="Weng M.-L."/>
            <person name="Jansen R.K."/>
        </authorList>
    </citation>
    <scope>NUCLEOTIDE SEQUENCE</scope>
</reference>
<dbReference type="EMBL" id="KM527894">
    <property type="protein sequence ID" value="AJB99479.1"/>
    <property type="molecule type" value="Genomic_DNA"/>
</dbReference>
<feature type="compositionally biased region" description="Basic and acidic residues" evidence="10">
    <location>
        <begin position="114"/>
        <end position="149"/>
    </location>
</feature>
<dbReference type="RefSeq" id="YP_009299564.1">
    <property type="nucleotide sequence ID" value="NC_031200.1"/>
</dbReference>
<evidence type="ECO:0000256" key="1">
    <source>
        <dbReference type="ARBA" id="ARBA00007345"/>
    </source>
</evidence>
<dbReference type="NCBIfam" id="TIGR01050">
    <property type="entry name" value="rpsS_bact"/>
    <property type="match status" value="1"/>
</dbReference>
<evidence type="ECO:0000256" key="8">
    <source>
        <dbReference type="HAMAP-Rule" id="MF_00531"/>
    </source>
</evidence>
<keyword evidence="11" id="KW-0150">Chloroplast</keyword>
<sequence>MFRSFKKQDKKPFKKQDKKPFKKQDKKPFPSVKRNPFVANHLLNQIEKLNAKAQKDFLKTWSRASTIIPSMIGYTIYIHNGREHVPIPITKYMVNYKLGDFVPTRIFNKPNSKSKSDTKAVKSKSDTKAVKSKSDTKAVKKKSDPKSLR</sequence>
<dbReference type="Pfam" id="PF00203">
    <property type="entry name" value="Ribosomal_S19"/>
    <property type="match status" value="1"/>
</dbReference>
<keyword evidence="2 11" id="KW-0934">Plastid</keyword>
<evidence type="ECO:0000256" key="7">
    <source>
        <dbReference type="ARBA" id="ARBA00035253"/>
    </source>
</evidence>
<evidence type="ECO:0000313" key="11">
    <source>
        <dbReference type="EMBL" id="AJB99451.1"/>
    </source>
</evidence>
<dbReference type="GO" id="GO:0000028">
    <property type="term" value="P:ribosomal small subunit assembly"/>
    <property type="evidence" value="ECO:0007669"/>
    <property type="project" value="TreeGrafter"/>
</dbReference>
<name>A0A1B0PT28_9ROSI</name>
<protein>
    <recommendedName>
        <fullName evidence="7 8">Small ribosomal subunit protein uS19c</fullName>
    </recommendedName>
</protein>
<dbReference type="FunFam" id="3.30.860.10:FF:000001">
    <property type="entry name" value="30S ribosomal protein S19"/>
    <property type="match status" value="1"/>
</dbReference>
<proteinExistence type="inferred from homology"/>
<evidence type="ECO:0000256" key="10">
    <source>
        <dbReference type="SAM" id="MobiDB-lite"/>
    </source>
</evidence>
<dbReference type="GeneID" id="29076754"/>
<comment type="subcellular location">
    <subcellularLocation>
        <location evidence="8">Plastid</location>
        <location evidence="8">Chloroplast</location>
    </subcellularLocation>
</comment>